<dbReference type="Gene3D" id="1.10.390.10">
    <property type="entry name" value="Neutral Protease Domain 2"/>
    <property type="match status" value="1"/>
</dbReference>
<keyword evidence="14" id="KW-1185">Reference proteome</keyword>
<evidence type="ECO:0000259" key="12">
    <source>
        <dbReference type="Pfam" id="PF17900"/>
    </source>
</evidence>
<dbReference type="OrthoDB" id="100605at2"/>
<keyword evidence="9" id="KW-0862">Zinc</keyword>
<dbReference type="InterPro" id="IPR014782">
    <property type="entry name" value="Peptidase_M1_dom"/>
</dbReference>
<dbReference type="SUPFAM" id="SSF55486">
    <property type="entry name" value="Metalloproteases ('zincins'), catalytic domain"/>
    <property type="match status" value="1"/>
</dbReference>
<evidence type="ECO:0000256" key="8">
    <source>
        <dbReference type="ARBA" id="ARBA00022801"/>
    </source>
</evidence>
<gene>
    <name evidence="13" type="ORF">E0F88_15625</name>
</gene>
<evidence type="ECO:0000313" key="13">
    <source>
        <dbReference type="EMBL" id="TDE14621.1"/>
    </source>
</evidence>
<evidence type="ECO:0000256" key="2">
    <source>
        <dbReference type="ARBA" id="ARBA00001947"/>
    </source>
</evidence>
<dbReference type="InterPro" id="IPR027268">
    <property type="entry name" value="Peptidase_M4/M1_CTD_sf"/>
</dbReference>
<evidence type="ECO:0000256" key="9">
    <source>
        <dbReference type="ARBA" id="ARBA00022833"/>
    </source>
</evidence>
<evidence type="ECO:0000259" key="11">
    <source>
        <dbReference type="Pfam" id="PF01433"/>
    </source>
</evidence>
<evidence type="ECO:0000256" key="3">
    <source>
        <dbReference type="ARBA" id="ARBA00010136"/>
    </source>
</evidence>
<dbReference type="PRINTS" id="PR00756">
    <property type="entry name" value="ALADIPTASE"/>
</dbReference>
<evidence type="ECO:0000256" key="5">
    <source>
        <dbReference type="ARBA" id="ARBA00015611"/>
    </source>
</evidence>
<accession>A0A4R5DRD9</accession>
<dbReference type="CDD" id="cd09602">
    <property type="entry name" value="M1_APN"/>
    <property type="match status" value="1"/>
</dbReference>
<dbReference type="SUPFAM" id="SSF63737">
    <property type="entry name" value="Leukotriene A4 hydrolase N-terminal domain"/>
    <property type="match status" value="1"/>
</dbReference>
<dbReference type="InterPro" id="IPR042097">
    <property type="entry name" value="Aminopeptidase_N-like_N_sf"/>
</dbReference>
<evidence type="ECO:0000313" key="14">
    <source>
        <dbReference type="Proteomes" id="UP000294850"/>
    </source>
</evidence>
<dbReference type="InterPro" id="IPR001930">
    <property type="entry name" value="Peptidase_M1"/>
</dbReference>
<dbReference type="GO" id="GO:0070006">
    <property type="term" value="F:metalloaminopeptidase activity"/>
    <property type="evidence" value="ECO:0007669"/>
    <property type="project" value="TreeGrafter"/>
</dbReference>
<dbReference type="InterPro" id="IPR045357">
    <property type="entry name" value="Aminopeptidase_N-like_N"/>
</dbReference>
<dbReference type="InterPro" id="IPR050344">
    <property type="entry name" value="Peptidase_M1_aminopeptidases"/>
</dbReference>
<dbReference type="GO" id="GO:0016285">
    <property type="term" value="F:alanyl aminopeptidase activity"/>
    <property type="evidence" value="ECO:0007669"/>
    <property type="project" value="UniProtKB-EC"/>
</dbReference>
<dbReference type="Pfam" id="PF17900">
    <property type="entry name" value="Peptidase_M1_N"/>
    <property type="match status" value="1"/>
</dbReference>
<reference evidence="13 14" key="1">
    <citation type="submission" date="2019-03" db="EMBL/GenBank/DDBJ databases">
        <title>Dyadobacter AR-3-6 sp. nov., isolated from arctic soil.</title>
        <authorList>
            <person name="Chaudhary D.K."/>
        </authorList>
    </citation>
    <scope>NUCLEOTIDE SEQUENCE [LARGE SCALE GENOMIC DNA]</scope>
    <source>
        <strain evidence="13 14">AR-3-6</strain>
    </source>
</reference>
<comment type="catalytic activity">
    <reaction evidence="1">
        <text>Release of an N-terminal amino acid, Xaa-|-Yaa- from a peptide, amide or arylamide. Xaa is preferably Ala, but may be most amino acids including Pro (slow action). When a terminal hydrophobic residue is followed by a prolyl residue, the two may be released as an intact Xaa-Pro dipeptide.</text>
        <dbReference type="EC" id="3.4.11.2"/>
    </reaction>
</comment>
<dbReference type="GO" id="GO:0005615">
    <property type="term" value="C:extracellular space"/>
    <property type="evidence" value="ECO:0007669"/>
    <property type="project" value="TreeGrafter"/>
</dbReference>
<dbReference type="EC" id="3.4.11.2" evidence="4"/>
<dbReference type="EMBL" id="SMFL01000005">
    <property type="protein sequence ID" value="TDE14621.1"/>
    <property type="molecule type" value="Genomic_DNA"/>
</dbReference>
<evidence type="ECO:0000256" key="1">
    <source>
        <dbReference type="ARBA" id="ARBA00000098"/>
    </source>
</evidence>
<dbReference type="PANTHER" id="PTHR11533">
    <property type="entry name" value="PROTEASE M1 ZINC METALLOPROTEASE"/>
    <property type="match status" value="1"/>
</dbReference>
<keyword evidence="10" id="KW-0482">Metalloprotease</keyword>
<dbReference type="AlphaFoldDB" id="A0A4R5DRD9"/>
<evidence type="ECO:0000256" key="4">
    <source>
        <dbReference type="ARBA" id="ARBA00012564"/>
    </source>
</evidence>
<dbReference type="GO" id="GO:0042277">
    <property type="term" value="F:peptide binding"/>
    <property type="evidence" value="ECO:0007669"/>
    <property type="project" value="TreeGrafter"/>
</dbReference>
<evidence type="ECO:0000256" key="6">
    <source>
        <dbReference type="ARBA" id="ARBA00022670"/>
    </source>
</evidence>
<comment type="cofactor">
    <cofactor evidence="2">
        <name>Zn(2+)</name>
        <dbReference type="ChEBI" id="CHEBI:29105"/>
    </cofactor>
</comment>
<evidence type="ECO:0000256" key="7">
    <source>
        <dbReference type="ARBA" id="ARBA00022723"/>
    </source>
</evidence>
<dbReference type="GO" id="GO:0006508">
    <property type="term" value="P:proteolysis"/>
    <property type="evidence" value="ECO:0007669"/>
    <property type="project" value="UniProtKB-KW"/>
</dbReference>
<proteinExistence type="inferred from homology"/>
<comment type="caution">
    <text evidence="13">The sequence shown here is derived from an EMBL/GenBank/DDBJ whole genome shotgun (WGS) entry which is preliminary data.</text>
</comment>
<dbReference type="GO" id="GO:0016020">
    <property type="term" value="C:membrane"/>
    <property type="evidence" value="ECO:0007669"/>
    <property type="project" value="TreeGrafter"/>
</dbReference>
<dbReference type="Proteomes" id="UP000294850">
    <property type="component" value="Unassembled WGS sequence"/>
</dbReference>
<dbReference type="GO" id="GO:0008270">
    <property type="term" value="F:zinc ion binding"/>
    <property type="evidence" value="ECO:0007669"/>
    <property type="project" value="InterPro"/>
</dbReference>
<comment type="similarity">
    <text evidence="3">Belongs to the peptidase M1 family.</text>
</comment>
<evidence type="ECO:0000256" key="10">
    <source>
        <dbReference type="ARBA" id="ARBA00023049"/>
    </source>
</evidence>
<name>A0A4R5DRD9_9BACT</name>
<dbReference type="GO" id="GO:0043171">
    <property type="term" value="P:peptide catabolic process"/>
    <property type="evidence" value="ECO:0007669"/>
    <property type="project" value="TreeGrafter"/>
</dbReference>
<organism evidence="13 14">
    <name type="scientific">Dyadobacter psychrotolerans</name>
    <dbReference type="NCBI Taxonomy" id="2541721"/>
    <lineage>
        <taxon>Bacteria</taxon>
        <taxon>Pseudomonadati</taxon>
        <taxon>Bacteroidota</taxon>
        <taxon>Cytophagia</taxon>
        <taxon>Cytophagales</taxon>
        <taxon>Spirosomataceae</taxon>
        <taxon>Dyadobacter</taxon>
    </lineage>
</organism>
<dbReference type="Gene3D" id="2.60.40.1730">
    <property type="entry name" value="tricorn interacting facor f3 domain"/>
    <property type="match status" value="1"/>
</dbReference>
<keyword evidence="6" id="KW-0645">Protease</keyword>
<protein>
    <recommendedName>
        <fullName evidence="5">Aminopeptidase N</fullName>
        <ecNumber evidence="4">3.4.11.2</ecNumber>
    </recommendedName>
</protein>
<dbReference type="RefSeq" id="WP_131959205.1">
    <property type="nucleotide sequence ID" value="NZ_SMFL01000005.1"/>
</dbReference>
<feature type="domain" description="Peptidase M1 membrane alanine aminopeptidase" evidence="11">
    <location>
        <begin position="252"/>
        <end position="463"/>
    </location>
</feature>
<feature type="domain" description="Aminopeptidase N-like N-terminal" evidence="12">
    <location>
        <begin position="48"/>
        <end position="209"/>
    </location>
</feature>
<sequence length="854" mass="97282">MHSFSLSSILLTLLIITFSCKKSDNTIPEKGVSFSLNEHRKRTIDSIEYAIELDIPALKSQFIKGKETISFNLKKLDQPLTLDFSADSSHLISVKLDGKDLAYRFVNEHIIIDSDEFKKGENKVEIEFIAGDMSLNRSDEYLYTLFVPDRASTCFPLFDQPNLKAGYSLTLKTPASWEAVSNGILMEKVSEGEKSVYRFKKTRPISSYLFAFSAGKFFKVTKSLNGREMTMYYRETDTAKVNRSRDEVFALHEKSLSWLEEYTAIKYPFGKFDFVLLPSFQYGGMEHPGAVFYSESGLFLDENASVNRKMARASVIAHESAHMWFGDLVTMDWFNDVWLKEVFANFMAAKIVHPSFPEINHELRFLLAHYPSAYDVDRSVGTNPVLQDLGNLKNAGTLYGAIIYQKAPVIMRQLERKIGEKLMQESLMEYLKTYSFANARWDDLIGIIDKKTPLDIADWSNVWVKTAGMPEYDLAKKEGKAGIQQKKDSVSGRIWEQSVSVKTRTGDTYTKSSLNLAGPEPVYMPGSSELTFPNNDGVGYGYFKMDSLSKDYFIKNYNLASDSVAIDPVFRGAMLVNCWEGFLRGDGPAPEVFAENISGLLPKEENPLLVDYLLGNLQSVWWNFLSEQTRAKHQVKIEQQLWGLLNKTKDKGIKTSYFRAFRNVALTADGIAKLENLWSDKLVIKDLILSEDDKIGLAYDIALKGAADPKIILDKQLNNTKNPDRKSRMQFVIPALSKIERDRDAFFESLKNEKNREKEAWVIDALGFLHHPLRQKSALKYLRPSLDLLQEIQLTGDIFFPTRWTNSTFSGHSTKEAKQIADQFLAENPDYPYFLKNKVLQAKDMLKRAVTLKQ</sequence>
<dbReference type="Pfam" id="PF01433">
    <property type="entry name" value="Peptidase_M1"/>
    <property type="match status" value="1"/>
</dbReference>
<keyword evidence="7" id="KW-0479">Metal-binding</keyword>
<dbReference type="PANTHER" id="PTHR11533:SF299">
    <property type="entry name" value="AMINOPEPTIDASE"/>
    <property type="match status" value="1"/>
</dbReference>
<keyword evidence="8" id="KW-0378">Hydrolase</keyword>
<dbReference type="GO" id="GO:0005737">
    <property type="term" value="C:cytoplasm"/>
    <property type="evidence" value="ECO:0007669"/>
    <property type="project" value="TreeGrafter"/>
</dbReference>